<dbReference type="EMBL" id="QFYS01000001">
    <property type="protein sequence ID" value="RAK68885.1"/>
    <property type="molecule type" value="Genomic_DNA"/>
</dbReference>
<accession>A0A328BQC6</accession>
<reference evidence="1 2" key="1">
    <citation type="submission" date="2018-05" db="EMBL/GenBank/DDBJ databases">
        <authorList>
            <person name="Lanie J.A."/>
            <person name="Ng W.-L."/>
            <person name="Kazmierczak K.M."/>
            <person name="Andrzejewski T.M."/>
            <person name="Davidsen T.M."/>
            <person name="Wayne K.J."/>
            <person name="Tettelin H."/>
            <person name="Glass J.I."/>
            <person name="Rusch D."/>
            <person name="Podicherti R."/>
            <person name="Tsui H.-C.T."/>
            <person name="Winkler M.E."/>
        </authorList>
    </citation>
    <scope>NUCLEOTIDE SEQUENCE [LARGE SCALE GENOMIC DNA]</scope>
    <source>
        <strain evidence="1 2">BUT-10</strain>
    </source>
</reference>
<keyword evidence="2" id="KW-1185">Reference proteome</keyword>
<dbReference type="AlphaFoldDB" id="A0A328BQC6"/>
<dbReference type="RefSeq" id="WP_111274377.1">
    <property type="nucleotide sequence ID" value="NZ_QFYS01000001.1"/>
</dbReference>
<gene>
    <name evidence="1" type="ORF">DJ019_02400</name>
</gene>
<proteinExistence type="predicted"/>
<evidence type="ECO:0000313" key="2">
    <source>
        <dbReference type="Proteomes" id="UP000249524"/>
    </source>
</evidence>
<name>A0A328BQC6_9CAUL</name>
<protein>
    <submittedName>
        <fullName evidence="1">Uncharacterized protein</fullName>
    </submittedName>
</protein>
<comment type="caution">
    <text evidence="1">The sequence shown here is derived from an EMBL/GenBank/DDBJ whole genome shotgun (WGS) entry which is preliminary data.</text>
</comment>
<organism evidence="1 2">
    <name type="scientific">Phenylobacterium kunshanense</name>
    <dbReference type="NCBI Taxonomy" id="1445034"/>
    <lineage>
        <taxon>Bacteria</taxon>
        <taxon>Pseudomonadati</taxon>
        <taxon>Pseudomonadota</taxon>
        <taxon>Alphaproteobacteria</taxon>
        <taxon>Caulobacterales</taxon>
        <taxon>Caulobacteraceae</taxon>
        <taxon>Phenylobacterium</taxon>
    </lineage>
</organism>
<evidence type="ECO:0000313" key="1">
    <source>
        <dbReference type="EMBL" id="RAK68885.1"/>
    </source>
</evidence>
<dbReference type="Proteomes" id="UP000249524">
    <property type="component" value="Unassembled WGS sequence"/>
</dbReference>
<sequence>MAGKTTEELWSELRRQACALHPDGGRAVEAAMGAGLDPSTLSAVTLSGPHVAGGYPILYFGDWRTGQKPYFTAQPGFVGEYRPIARGSGAEIIPGASA</sequence>